<dbReference type="AlphaFoldDB" id="A0A4R6U6M6"/>
<evidence type="ECO:0000313" key="2">
    <source>
        <dbReference type="EMBL" id="TDQ41302.1"/>
    </source>
</evidence>
<reference evidence="2 3" key="1">
    <citation type="submission" date="2019-03" db="EMBL/GenBank/DDBJ databases">
        <title>Genomic Encyclopedia of Type Strains, Phase IV (KMG-IV): sequencing the most valuable type-strain genomes for metagenomic binning, comparative biology and taxonomic classification.</title>
        <authorList>
            <person name="Goeker M."/>
        </authorList>
    </citation>
    <scope>NUCLEOTIDE SEQUENCE [LARGE SCALE GENOMIC DNA]</scope>
    <source>
        <strain evidence="2 3">DSM 19605</strain>
    </source>
</reference>
<name>A0A4R6U6M6_9BURK</name>
<feature type="signal peptide" evidence="1">
    <location>
        <begin position="1"/>
        <end position="23"/>
    </location>
</feature>
<proteinExistence type="predicted"/>
<protein>
    <submittedName>
        <fullName evidence="2">Uncharacterized protein</fullName>
    </submittedName>
</protein>
<organism evidence="2 3">
    <name type="scientific">Tepidicella xavieri</name>
    <dbReference type="NCBI Taxonomy" id="360241"/>
    <lineage>
        <taxon>Bacteria</taxon>
        <taxon>Pseudomonadati</taxon>
        <taxon>Pseudomonadota</taxon>
        <taxon>Betaproteobacteria</taxon>
        <taxon>Burkholderiales</taxon>
        <taxon>Tepidicella</taxon>
    </lineage>
</organism>
<dbReference type="Proteomes" id="UP000295510">
    <property type="component" value="Unassembled WGS sequence"/>
</dbReference>
<keyword evidence="1" id="KW-0732">Signal</keyword>
<dbReference type="EMBL" id="SNYL01000013">
    <property type="protein sequence ID" value="TDQ41302.1"/>
    <property type="molecule type" value="Genomic_DNA"/>
</dbReference>
<gene>
    <name evidence="2" type="ORF">DFR43_11339</name>
</gene>
<accession>A0A4R6U6M6</accession>
<keyword evidence="3" id="KW-1185">Reference proteome</keyword>
<evidence type="ECO:0000313" key="3">
    <source>
        <dbReference type="Proteomes" id="UP000295510"/>
    </source>
</evidence>
<sequence>MRGMRRSIVVGGLLATVASAALAQPNVPVCEHDPSVTERFLPVELITGEPWPDADVLRLGPVQRRYPFVGVYADSSPPSTGETTLSGPVEHRTAFGVTLPAYERTVPQAQEVVAITFDGEAMGRVHDSRIGPMREAKFPIGHWRQGETRHHTATYYTPRGPMQARTSITIEKLSCRYEDTPGAVAFRWQVEGGRRADYGYVFAPGRGLVQVTVYKRGGS</sequence>
<comment type="caution">
    <text evidence="2">The sequence shown here is derived from an EMBL/GenBank/DDBJ whole genome shotgun (WGS) entry which is preliminary data.</text>
</comment>
<evidence type="ECO:0000256" key="1">
    <source>
        <dbReference type="SAM" id="SignalP"/>
    </source>
</evidence>
<feature type="chain" id="PRO_5020480443" evidence="1">
    <location>
        <begin position="24"/>
        <end position="219"/>
    </location>
</feature>